<dbReference type="RefSeq" id="WP_380061860.1">
    <property type="nucleotide sequence ID" value="NZ_JBHSEI010000007.1"/>
</dbReference>
<dbReference type="Gene3D" id="3.40.1090.10">
    <property type="entry name" value="Cytosolic phospholipase A2 catalytic domain"/>
    <property type="match status" value="1"/>
</dbReference>
<reference evidence="2" key="1">
    <citation type="journal article" date="2019" name="Int. J. Syst. Evol. Microbiol.">
        <title>The Global Catalogue of Microorganisms (GCM) 10K type strain sequencing project: providing services to taxonomists for standard genome sequencing and annotation.</title>
        <authorList>
            <consortium name="The Broad Institute Genomics Platform"/>
            <consortium name="The Broad Institute Genome Sequencing Center for Infectious Disease"/>
            <person name="Wu L."/>
            <person name="Ma J."/>
        </authorList>
    </citation>
    <scope>NUCLEOTIDE SEQUENCE [LARGE SCALE GENOMIC DNA]</scope>
    <source>
        <strain evidence="2">CCUG 55995</strain>
    </source>
</reference>
<dbReference type="SUPFAM" id="SSF52151">
    <property type="entry name" value="FabD/lysophospholipase-like"/>
    <property type="match status" value="1"/>
</dbReference>
<proteinExistence type="predicted"/>
<name>A0ABV9I958_9DEIO</name>
<accession>A0ABV9I958</accession>
<dbReference type="Proteomes" id="UP001595952">
    <property type="component" value="Unassembled WGS sequence"/>
</dbReference>
<organism evidence="1 2">
    <name type="scientific">Deinococcus hohokamensis</name>
    <dbReference type="NCBI Taxonomy" id="309883"/>
    <lineage>
        <taxon>Bacteria</taxon>
        <taxon>Thermotogati</taxon>
        <taxon>Deinococcota</taxon>
        <taxon>Deinococci</taxon>
        <taxon>Deinococcales</taxon>
        <taxon>Deinococcaceae</taxon>
        <taxon>Deinococcus</taxon>
    </lineage>
</organism>
<dbReference type="EMBL" id="JBHSEI010000007">
    <property type="protein sequence ID" value="MFC4638857.1"/>
    <property type="molecule type" value="Genomic_DNA"/>
</dbReference>
<comment type="caution">
    <text evidence="1">The sequence shown here is derived from an EMBL/GenBank/DDBJ whole genome shotgun (WGS) entry which is preliminary data.</text>
</comment>
<keyword evidence="2" id="KW-1185">Reference proteome</keyword>
<evidence type="ECO:0000313" key="1">
    <source>
        <dbReference type="EMBL" id="MFC4638857.1"/>
    </source>
</evidence>
<sequence>MCATDLTFGVNWTFSRTLSGDYQAGYVESLRLEMPLSLAAATSACFPPVFAPLHLPLRRPALKRAGKAARDPRYAALLADLRLNDGGNYDNMGLEPIWKAHELVLVSDGGSSFDFWADKGPLWRLSRYVSVLDAQSRALRRRWLMAGSGGAYTAVYWSVDGSAHTYAHRLPKEAACLALGYSPQLSALIGRIRTDLNRFSPQEQAILMNHGYTVSDAALQAYLPASQRPAVWPDFRLPAPEFTEAEARAVVQGSRLKR</sequence>
<protein>
    <submittedName>
        <fullName evidence="1">Uncharacterized protein</fullName>
    </submittedName>
</protein>
<evidence type="ECO:0000313" key="2">
    <source>
        <dbReference type="Proteomes" id="UP001595952"/>
    </source>
</evidence>
<gene>
    <name evidence="1" type="ORF">ACFO0D_10950</name>
</gene>
<dbReference type="InterPro" id="IPR016035">
    <property type="entry name" value="Acyl_Trfase/lysoPLipase"/>
</dbReference>